<protein>
    <recommendedName>
        <fullName evidence="2">Xylanolytic transcriptional activator regulatory domain-containing protein</fullName>
    </recommendedName>
</protein>
<evidence type="ECO:0000256" key="1">
    <source>
        <dbReference type="ARBA" id="ARBA00023242"/>
    </source>
</evidence>
<proteinExistence type="predicted"/>
<dbReference type="GO" id="GO:0006351">
    <property type="term" value="P:DNA-templated transcription"/>
    <property type="evidence" value="ECO:0007669"/>
    <property type="project" value="InterPro"/>
</dbReference>
<keyword evidence="1" id="KW-0539">Nucleus</keyword>
<organism evidence="3 4">
    <name type="scientific">Fusarium redolens</name>
    <dbReference type="NCBI Taxonomy" id="48865"/>
    <lineage>
        <taxon>Eukaryota</taxon>
        <taxon>Fungi</taxon>
        <taxon>Dikarya</taxon>
        <taxon>Ascomycota</taxon>
        <taxon>Pezizomycotina</taxon>
        <taxon>Sordariomycetes</taxon>
        <taxon>Hypocreomycetidae</taxon>
        <taxon>Hypocreales</taxon>
        <taxon>Nectriaceae</taxon>
        <taxon>Fusarium</taxon>
        <taxon>Fusarium redolens species complex</taxon>
    </lineage>
</organism>
<dbReference type="PANTHER" id="PTHR46910:SF25">
    <property type="entry name" value="ABC-TRANSPORTER-REGULATING TRANSCRIPTION FACTOR"/>
    <property type="match status" value="1"/>
</dbReference>
<feature type="domain" description="Xylanolytic transcriptional activator regulatory" evidence="2">
    <location>
        <begin position="143"/>
        <end position="348"/>
    </location>
</feature>
<dbReference type="OrthoDB" id="3266505at2759"/>
<dbReference type="InterPro" id="IPR007219">
    <property type="entry name" value="XnlR_reg_dom"/>
</dbReference>
<evidence type="ECO:0000259" key="2">
    <source>
        <dbReference type="Pfam" id="PF04082"/>
    </source>
</evidence>
<dbReference type="GO" id="GO:0008270">
    <property type="term" value="F:zinc ion binding"/>
    <property type="evidence" value="ECO:0007669"/>
    <property type="project" value="InterPro"/>
</dbReference>
<dbReference type="GO" id="GO:0003700">
    <property type="term" value="F:DNA-binding transcription factor activity"/>
    <property type="evidence" value="ECO:0007669"/>
    <property type="project" value="InterPro"/>
</dbReference>
<dbReference type="GeneID" id="70224344"/>
<dbReference type="AlphaFoldDB" id="A0A9P9JLE2"/>
<keyword evidence="4" id="KW-1185">Reference proteome</keyword>
<dbReference type="CDD" id="cd12148">
    <property type="entry name" value="fungal_TF_MHR"/>
    <property type="match status" value="1"/>
</dbReference>
<gene>
    <name evidence="3" type="ORF">BKA55DRAFT_584822</name>
</gene>
<sequence>MTCHYGERKGRGLGKSKQYIQTLEQRLKDIEVAPPVTPLSDKGPSQIFAEPRHTRDIPPVDETATTNTTQFLPSRWPEEITRNITHAQQNISNLERTVFVPLPPKGHILHFISSALEDMHEMQPLLSIHHVLKLVDDQYSAGLSNCHANPTRWAMLNALIATGIHWKADNKAIEDLFPTSWAYFKNAFAIFPEIVTSGDSIDSCQAMLVMAMFMKGTADAKAFTVLLSAAAHASHCIGLHLDDLCGSTDLIDIEKRRRSFWSIYVLQCNASINLNLPAPSYEVGVELPSQRPELDASSGTHLLRHMSTLALIQSRICRCLYPGSSLWKSTDKMFQALAELDNDLESWKTELPTEFRPTTLPRVVNHGTVQLHFAYYASTWKIYTAIGKLHNAPLTSMGREHPNLLLSTPTPTHSARATILLLQSLSPQPLASLWQIICYPTCAVIILLTVVLHNPADSEVTLNVACIGKFVRFLQNFQDQEGCDLKNLIDLCSKLYDIASFAQHNPADQENESENDTAGLWRRYTELCIRLRGSEDPMQLAQGLLTNMPLPLAKATEVFSGILTETREDGFTLVVPNVLKPSSFNFFGNL</sequence>
<dbReference type="GO" id="GO:0003677">
    <property type="term" value="F:DNA binding"/>
    <property type="evidence" value="ECO:0007669"/>
    <property type="project" value="InterPro"/>
</dbReference>
<dbReference type="RefSeq" id="XP_046042287.1">
    <property type="nucleotide sequence ID" value="XM_046194390.1"/>
</dbReference>
<dbReference type="EMBL" id="JAGMUX010000027">
    <property type="protein sequence ID" value="KAH7222664.1"/>
    <property type="molecule type" value="Genomic_DNA"/>
</dbReference>
<evidence type="ECO:0000313" key="3">
    <source>
        <dbReference type="EMBL" id="KAH7222664.1"/>
    </source>
</evidence>
<evidence type="ECO:0000313" key="4">
    <source>
        <dbReference type="Proteomes" id="UP000720189"/>
    </source>
</evidence>
<accession>A0A9P9JLE2</accession>
<dbReference type="Pfam" id="PF04082">
    <property type="entry name" value="Fungal_trans"/>
    <property type="match status" value="1"/>
</dbReference>
<name>A0A9P9JLE2_FUSRE</name>
<dbReference type="Proteomes" id="UP000720189">
    <property type="component" value="Unassembled WGS sequence"/>
</dbReference>
<dbReference type="PANTHER" id="PTHR46910">
    <property type="entry name" value="TRANSCRIPTION FACTOR PDR1"/>
    <property type="match status" value="1"/>
</dbReference>
<dbReference type="InterPro" id="IPR050987">
    <property type="entry name" value="AtrR-like"/>
</dbReference>
<reference evidence="3" key="1">
    <citation type="journal article" date="2021" name="Nat. Commun.">
        <title>Genetic determinants of endophytism in the Arabidopsis root mycobiome.</title>
        <authorList>
            <person name="Mesny F."/>
            <person name="Miyauchi S."/>
            <person name="Thiergart T."/>
            <person name="Pickel B."/>
            <person name="Atanasova L."/>
            <person name="Karlsson M."/>
            <person name="Huettel B."/>
            <person name="Barry K.W."/>
            <person name="Haridas S."/>
            <person name="Chen C."/>
            <person name="Bauer D."/>
            <person name="Andreopoulos W."/>
            <person name="Pangilinan J."/>
            <person name="LaButti K."/>
            <person name="Riley R."/>
            <person name="Lipzen A."/>
            <person name="Clum A."/>
            <person name="Drula E."/>
            <person name="Henrissat B."/>
            <person name="Kohler A."/>
            <person name="Grigoriev I.V."/>
            <person name="Martin F.M."/>
            <person name="Hacquard S."/>
        </authorList>
    </citation>
    <scope>NUCLEOTIDE SEQUENCE</scope>
    <source>
        <strain evidence="3">MPI-CAGE-AT-0023</strain>
    </source>
</reference>
<comment type="caution">
    <text evidence="3">The sequence shown here is derived from an EMBL/GenBank/DDBJ whole genome shotgun (WGS) entry which is preliminary data.</text>
</comment>